<dbReference type="Gene3D" id="3.30.70.60">
    <property type="match status" value="1"/>
</dbReference>
<organism evidence="5 6">
    <name type="scientific">Lactuca virosa</name>
    <dbReference type="NCBI Taxonomy" id="75947"/>
    <lineage>
        <taxon>Eukaryota</taxon>
        <taxon>Viridiplantae</taxon>
        <taxon>Streptophyta</taxon>
        <taxon>Embryophyta</taxon>
        <taxon>Tracheophyta</taxon>
        <taxon>Spermatophyta</taxon>
        <taxon>Magnoliopsida</taxon>
        <taxon>eudicotyledons</taxon>
        <taxon>Gunneridae</taxon>
        <taxon>Pentapetalae</taxon>
        <taxon>asterids</taxon>
        <taxon>campanulids</taxon>
        <taxon>Asterales</taxon>
        <taxon>Asteraceae</taxon>
        <taxon>Cichorioideae</taxon>
        <taxon>Cichorieae</taxon>
        <taxon>Lactucinae</taxon>
        <taxon>Lactuca</taxon>
    </lineage>
</organism>
<reference evidence="5 6" key="1">
    <citation type="submission" date="2022-01" db="EMBL/GenBank/DDBJ databases">
        <authorList>
            <person name="Xiong W."/>
            <person name="Schranz E."/>
        </authorList>
    </citation>
    <scope>NUCLEOTIDE SEQUENCE [LARGE SCALE GENOMIC DNA]</scope>
</reference>
<comment type="caution">
    <text evidence="5">The sequence shown here is derived from an EMBL/GenBank/DDBJ whole genome shotgun (WGS) entry which is preliminary data.</text>
</comment>
<dbReference type="PANTHER" id="PTHR11595">
    <property type="entry name" value="EF-HAND AND COILED-COIL DOMAIN-CONTAINING FAMILY MEMBER"/>
    <property type="match status" value="1"/>
</dbReference>
<evidence type="ECO:0000256" key="1">
    <source>
        <dbReference type="ARBA" id="ARBA00007411"/>
    </source>
</evidence>
<evidence type="ECO:0000256" key="3">
    <source>
        <dbReference type="ARBA" id="ARBA00022917"/>
    </source>
</evidence>
<dbReference type="InterPro" id="IPR036219">
    <property type="entry name" value="eEF-1beta-like_sf"/>
</dbReference>
<dbReference type="SUPFAM" id="SSF54984">
    <property type="entry name" value="eEF-1beta-like"/>
    <property type="match status" value="1"/>
</dbReference>
<dbReference type="SMART" id="SM00888">
    <property type="entry name" value="EF1_GNE"/>
    <property type="match status" value="1"/>
</dbReference>
<evidence type="ECO:0000259" key="4">
    <source>
        <dbReference type="SMART" id="SM00888"/>
    </source>
</evidence>
<sequence>MILHCLNEGRGTTVEGSVSFPEEAIAILLLMEKRPRLVKIMTMMWIYSVRKLKRKSNLLKNAQKKQKHLQRRKSLVLVGYEIKKLQIMMTIVDDLVSVDTLIEERLCEEPINEIVQSCDIVALNKLCFVIVEFDDDAHGL</sequence>
<dbReference type="GO" id="GO:0005829">
    <property type="term" value="C:cytosol"/>
    <property type="evidence" value="ECO:0007669"/>
    <property type="project" value="TreeGrafter"/>
</dbReference>
<dbReference type="GO" id="GO:0005085">
    <property type="term" value="F:guanyl-nucleotide exchange factor activity"/>
    <property type="evidence" value="ECO:0007669"/>
    <property type="project" value="TreeGrafter"/>
</dbReference>
<accession>A0AAU9PKG5</accession>
<dbReference type="InterPro" id="IPR014717">
    <property type="entry name" value="Transl_elong_EF1B/ribsomal_bS6"/>
</dbReference>
<dbReference type="AlphaFoldDB" id="A0AAU9PKG5"/>
<keyword evidence="3" id="KW-0648">Protein biosynthesis</keyword>
<dbReference type="InterPro" id="IPR014038">
    <property type="entry name" value="EF1B_bsu/dsu_GNE"/>
</dbReference>
<name>A0AAU9PKG5_9ASTR</name>
<keyword evidence="2" id="KW-0251">Elongation factor</keyword>
<evidence type="ECO:0000313" key="6">
    <source>
        <dbReference type="Proteomes" id="UP001157418"/>
    </source>
</evidence>
<proteinExistence type="inferred from homology"/>
<comment type="similarity">
    <text evidence="1">Belongs to the EF-1-beta/EF-1-delta family.</text>
</comment>
<dbReference type="Pfam" id="PF00736">
    <property type="entry name" value="EF1_GNE"/>
    <property type="match status" value="1"/>
</dbReference>
<dbReference type="GO" id="GO:0005853">
    <property type="term" value="C:eukaryotic translation elongation factor 1 complex"/>
    <property type="evidence" value="ECO:0007669"/>
    <property type="project" value="InterPro"/>
</dbReference>
<evidence type="ECO:0000256" key="2">
    <source>
        <dbReference type="ARBA" id="ARBA00022768"/>
    </source>
</evidence>
<dbReference type="Proteomes" id="UP001157418">
    <property type="component" value="Unassembled WGS sequence"/>
</dbReference>
<keyword evidence="6" id="KW-1185">Reference proteome</keyword>
<dbReference type="PANTHER" id="PTHR11595:SF21">
    <property type="entry name" value="ELONGATION FACTOR 1-BETA"/>
    <property type="match status" value="1"/>
</dbReference>
<dbReference type="InterPro" id="IPR049720">
    <property type="entry name" value="EF1B_bsu/dsu"/>
</dbReference>
<protein>
    <recommendedName>
        <fullName evidence="4">Translation elongation factor EF1B beta/delta subunit guanine nucleotide exchange domain-containing protein</fullName>
    </recommendedName>
</protein>
<feature type="domain" description="Translation elongation factor EF1B beta/delta subunit guanine nucleotide exchange" evidence="4">
    <location>
        <begin position="47"/>
        <end position="126"/>
    </location>
</feature>
<evidence type="ECO:0000313" key="5">
    <source>
        <dbReference type="EMBL" id="CAH1450167.1"/>
    </source>
</evidence>
<dbReference type="EMBL" id="CAKMRJ010005634">
    <property type="protein sequence ID" value="CAH1450167.1"/>
    <property type="molecule type" value="Genomic_DNA"/>
</dbReference>
<gene>
    <name evidence="5" type="ORF">LVIROSA_LOCUS35603</name>
</gene>
<dbReference type="GO" id="GO:0003746">
    <property type="term" value="F:translation elongation factor activity"/>
    <property type="evidence" value="ECO:0007669"/>
    <property type="project" value="UniProtKB-KW"/>
</dbReference>